<comment type="subcellular location">
    <subcellularLocation>
        <location evidence="1">Fimbrium</location>
    </subcellularLocation>
</comment>
<evidence type="ECO:0000256" key="2">
    <source>
        <dbReference type="ARBA" id="ARBA00006671"/>
    </source>
</evidence>
<dbReference type="SUPFAM" id="SSF49401">
    <property type="entry name" value="Bacterial adhesins"/>
    <property type="match status" value="1"/>
</dbReference>
<keyword evidence="3" id="KW-0732">Signal</keyword>
<dbReference type="Pfam" id="PF00419">
    <property type="entry name" value="Fimbrial"/>
    <property type="match status" value="1"/>
</dbReference>
<feature type="domain" description="Fimbrial-type adhesion" evidence="5">
    <location>
        <begin position="78"/>
        <end position="174"/>
    </location>
</feature>
<dbReference type="Gene3D" id="2.60.40.1090">
    <property type="entry name" value="Fimbrial-type adhesion domain"/>
    <property type="match status" value="1"/>
</dbReference>
<dbReference type="AlphaFoldDB" id="A0A927DDW8"/>
<sequence>MALISIPCSRPRPSAPVFSGQRAFQAENKKPTIYFWRIADNGGLPLPGEYCLNDYLGDIYLGGVQAMRFSVSGLCIQVKSPTCKITDDSKNINVFLGRHNKTAFTGLNSTTAPVPFNINLTNCENVGSVFMQFNATVDSAVAANEVIKIDDQPEGASGLGVQILSAGGSLVPLNQ</sequence>
<comment type="caution">
    <text evidence="6">The sequence shown here is derived from an EMBL/GenBank/DDBJ whole genome shotgun (WGS) entry which is preliminary data.</text>
</comment>
<evidence type="ECO:0000256" key="1">
    <source>
        <dbReference type="ARBA" id="ARBA00004561"/>
    </source>
</evidence>
<evidence type="ECO:0000259" key="5">
    <source>
        <dbReference type="Pfam" id="PF00419"/>
    </source>
</evidence>
<dbReference type="PANTHER" id="PTHR33420">
    <property type="entry name" value="FIMBRIAL SUBUNIT ELFA-RELATED"/>
    <property type="match status" value="1"/>
</dbReference>
<dbReference type="Proteomes" id="UP000655796">
    <property type="component" value="Unassembled WGS sequence"/>
</dbReference>
<accession>A0A927DDW8</accession>
<dbReference type="EMBL" id="JACXTD010000001">
    <property type="protein sequence ID" value="MBD3702132.1"/>
    <property type="molecule type" value="Genomic_DNA"/>
</dbReference>
<dbReference type="GO" id="GO:0009289">
    <property type="term" value="C:pilus"/>
    <property type="evidence" value="ECO:0007669"/>
    <property type="project" value="UniProtKB-SubCell"/>
</dbReference>
<dbReference type="InterPro" id="IPR000259">
    <property type="entry name" value="Adhesion_dom_fimbrial"/>
</dbReference>
<dbReference type="GO" id="GO:0043709">
    <property type="term" value="P:cell adhesion involved in single-species biofilm formation"/>
    <property type="evidence" value="ECO:0007669"/>
    <property type="project" value="TreeGrafter"/>
</dbReference>
<reference evidence="6" key="1">
    <citation type="submission" date="2020-07" db="EMBL/GenBank/DDBJ databases">
        <title>Clinical and genomic characterization of carbapenemase-producing Enterobacterales causing secondary infections during the COVID-19 crisis at a New York City hospital.</title>
        <authorList>
            <person name="Gomez-Simmonds A."/>
            <person name="Annavajhala M.K."/>
            <person name="Uhlemann A.-C."/>
        </authorList>
    </citation>
    <scope>NUCLEOTIDE SEQUENCE</scope>
    <source>
        <strain evidence="6">NK1590</strain>
    </source>
</reference>
<name>A0A927DDW8_KLEPN</name>
<evidence type="ECO:0000313" key="7">
    <source>
        <dbReference type="Proteomes" id="UP000655796"/>
    </source>
</evidence>
<protein>
    <submittedName>
        <fullName evidence="6">Type 1 fimbrial protein</fullName>
    </submittedName>
</protein>
<dbReference type="InterPro" id="IPR008966">
    <property type="entry name" value="Adhesion_dom_sf"/>
</dbReference>
<evidence type="ECO:0000256" key="4">
    <source>
        <dbReference type="ARBA" id="ARBA00023263"/>
    </source>
</evidence>
<dbReference type="PANTHER" id="PTHR33420:SF12">
    <property type="entry name" value="FIMBRIN-LIKE PROTEIN FIMI-RELATED"/>
    <property type="match status" value="1"/>
</dbReference>
<dbReference type="InterPro" id="IPR050263">
    <property type="entry name" value="Bact_Fimbrial_Adh_Pro"/>
</dbReference>
<gene>
    <name evidence="6" type="ORF">IE986_11510</name>
</gene>
<evidence type="ECO:0000313" key="6">
    <source>
        <dbReference type="EMBL" id="MBD3702132.1"/>
    </source>
</evidence>
<comment type="similarity">
    <text evidence="2">Belongs to the fimbrial protein family.</text>
</comment>
<organism evidence="6 7">
    <name type="scientific">Klebsiella pneumoniae</name>
    <dbReference type="NCBI Taxonomy" id="573"/>
    <lineage>
        <taxon>Bacteria</taxon>
        <taxon>Pseudomonadati</taxon>
        <taxon>Pseudomonadota</taxon>
        <taxon>Gammaproteobacteria</taxon>
        <taxon>Enterobacterales</taxon>
        <taxon>Enterobacteriaceae</taxon>
        <taxon>Klebsiella/Raoultella group</taxon>
        <taxon>Klebsiella</taxon>
        <taxon>Klebsiella pneumoniae complex</taxon>
    </lineage>
</organism>
<keyword evidence="4" id="KW-0281">Fimbrium</keyword>
<dbReference type="InterPro" id="IPR036937">
    <property type="entry name" value="Adhesion_dom_fimbrial_sf"/>
</dbReference>
<evidence type="ECO:0000256" key="3">
    <source>
        <dbReference type="ARBA" id="ARBA00022729"/>
    </source>
</evidence>
<proteinExistence type="inferred from homology"/>